<keyword evidence="4" id="KW-0378">Hydrolase</keyword>
<evidence type="ECO:0000256" key="6">
    <source>
        <dbReference type="PIRSR" id="PIRSR600760-2"/>
    </source>
</evidence>
<evidence type="ECO:0000256" key="1">
    <source>
        <dbReference type="ARBA" id="ARBA00001946"/>
    </source>
</evidence>
<name>A0A7J7IFG1_9RHOD</name>
<dbReference type="Gene3D" id="3.30.540.10">
    <property type="entry name" value="Fructose-1,6-Bisphosphatase, subunit A, domain 1"/>
    <property type="match status" value="1"/>
</dbReference>
<dbReference type="GO" id="GO:0046872">
    <property type="term" value="F:metal ion binding"/>
    <property type="evidence" value="ECO:0007669"/>
    <property type="project" value="UniProtKB-KW"/>
</dbReference>
<proteinExistence type="inferred from homology"/>
<feature type="binding site" evidence="6">
    <location>
        <position position="164"/>
    </location>
    <ligand>
        <name>Mg(2+)</name>
        <dbReference type="ChEBI" id="CHEBI:18420"/>
        <label>1</label>
        <note>catalytic</note>
    </ligand>
</feature>
<dbReference type="Gene3D" id="3.40.190.80">
    <property type="match status" value="1"/>
</dbReference>
<evidence type="ECO:0000256" key="3">
    <source>
        <dbReference type="ARBA" id="ARBA00022723"/>
    </source>
</evidence>
<evidence type="ECO:0000256" key="2">
    <source>
        <dbReference type="ARBA" id="ARBA00009759"/>
    </source>
</evidence>
<evidence type="ECO:0000313" key="7">
    <source>
        <dbReference type="EMBL" id="KAF6001454.1"/>
    </source>
</evidence>
<evidence type="ECO:0008006" key="9">
    <source>
        <dbReference type="Google" id="ProtNLM"/>
    </source>
</evidence>
<dbReference type="Proteomes" id="UP000530660">
    <property type="component" value="Unassembled WGS sequence"/>
</dbReference>
<reference evidence="7 8" key="1">
    <citation type="journal article" date="2020" name="J. Phycol.">
        <title>Comparative genome analysis reveals Cyanidiococcus gen. nov., a new extremophilic red algal genus sister to Cyanidioschyzon (Cyanidioschyzonaceae, Rhodophyta).</title>
        <authorList>
            <person name="Liu S.-L."/>
            <person name="Chiang Y.-R."/>
            <person name="Yoon H.S."/>
            <person name="Fu H.-Y."/>
        </authorList>
    </citation>
    <scope>NUCLEOTIDE SEQUENCE [LARGE SCALE GENOMIC DNA]</scope>
    <source>
        <strain evidence="7 8">THAL066</strain>
    </source>
</reference>
<feature type="binding site" evidence="6">
    <location>
        <position position="41"/>
    </location>
    <ligand>
        <name>Mg(2+)</name>
        <dbReference type="ChEBI" id="CHEBI:18420"/>
        <label>1</label>
        <note>catalytic</note>
    </ligand>
</feature>
<dbReference type="Pfam" id="PF00459">
    <property type="entry name" value="Inositol_P"/>
    <property type="match status" value="1"/>
</dbReference>
<dbReference type="AlphaFoldDB" id="A0A7J7IFG1"/>
<gene>
    <name evidence="7" type="ORF">F1559_001313</name>
</gene>
<keyword evidence="5 6" id="KW-0460">Magnesium</keyword>
<feature type="binding site" evidence="6">
    <location>
        <position position="40"/>
    </location>
    <ligand>
        <name>Mg(2+)</name>
        <dbReference type="ChEBI" id="CHEBI:18420"/>
        <label>1</label>
        <note>catalytic</note>
    </ligand>
</feature>
<dbReference type="SUPFAM" id="SSF56655">
    <property type="entry name" value="Carbohydrate phosphatase"/>
    <property type="match status" value="1"/>
</dbReference>
<keyword evidence="3 6" id="KW-0479">Metal-binding</keyword>
<dbReference type="InterPro" id="IPR051090">
    <property type="entry name" value="Inositol_monoP_superfamily"/>
</dbReference>
<evidence type="ECO:0000256" key="5">
    <source>
        <dbReference type="ARBA" id="ARBA00022842"/>
    </source>
</evidence>
<feature type="binding site" evidence="6">
    <location>
        <position position="38"/>
    </location>
    <ligand>
        <name>Mg(2+)</name>
        <dbReference type="ChEBI" id="CHEBI:18420"/>
        <label>1</label>
        <note>catalytic</note>
    </ligand>
</feature>
<feature type="binding site" evidence="6">
    <location>
        <position position="19"/>
    </location>
    <ligand>
        <name>Mg(2+)</name>
        <dbReference type="ChEBI" id="CHEBI:18420"/>
        <label>1</label>
        <note>catalytic</note>
    </ligand>
</feature>
<accession>A0A7J7IFG1</accession>
<protein>
    <recommendedName>
        <fullName evidence="9">Histidinol-phosphatase</fullName>
    </recommendedName>
</protein>
<comment type="similarity">
    <text evidence="2">Belongs to the inositol monophosphatase superfamily.</text>
</comment>
<comment type="cofactor">
    <cofactor evidence="1 6">
        <name>Mg(2+)</name>
        <dbReference type="ChEBI" id="CHEBI:18420"/>
    </cofactor>
</comment>
<dbReference type="PANTHER" id="PTHR43200:SF6">
    <property type="entry name" value="3'(2'),5'-BISPHOSPHATE NUCLEOTIDASE"/>
    <property type="match status" value="1"/>
</dbReference>
<sequence length="431" mass="48103">MRAVIQQEAPASLQRVLGEELGDRDTAPDPEGFLWVLDPIDGTKAFLCGKPTFATLVALVRNGEPVMGIIEQPFLGECWLGVRGRPTLWNDRVIQTNRENKSLSRAILSATTPAMFQKGDYVRFFEGLASNVWQIVYGCDSYAYGLLAAGYIDIVAEADLKPWDFMALVPIVTGAGGVITDWSGHALGLHSDGRVLAAANPELHEHAAAALRYPLGPELLFEDSITLGMEKRVTKQRLFKIFDALKSAESMTDCFLHALHGCGVGNCGDWALEIKSAPTPHSMQIKFSGKRLPVQAAYLIETTLRRELHRGLLEVHVLHKAPTLTSWELTQLQEAVDTAIAGVLKTRYIAGDSLVREMRVLLDEMERFPERFHHQVHALRYIVDERKATLVPMKGMRLCCVLESIRRHMDSKDFEAIDLLQRFELLAEQTC</sequence>
<dbReference type="EMBL" id="VWRR01000014">
    <property type="protein sequence ID" value="KAF6001454.1"/>
    <property type="molecule type" value="Genomic_DNA"/>
</dbReference>
<dbReference type="OrthoDB" id="10254945at2759"/>
<comment type="caution">
    <text evidence="7">The sequence shown here is derived from an EMBL/GenBank/DDBJ whole genome shotgun (WGS) entry which is preliminary data.</text>
</comment>
<dbReference type="InterPro" id="IPR000760">
    <property type="entry name" value="Inositol_monophosphatase-like"/>
</dbReference>
<organism evidence="7 8">
    <name type="scientific">Cyanidiococcus yangmingshanensis</name>
    <dbReference type="NCBI Taxonomy" id="2690220"/>
    <lineage>
        <taxon>Eukaryota</taxon>
        <taxon>Rhodophyta</taxon>
        <taxon>Bangiophyceae</taxon>
        <taxon>Cyanidiales</taxon>
        <taxon>Cyanidiaceae</taxon>
        <taxon>Cyanidiococcus</taxon>
    </lineage>
</organism>
<keyword evidence="8" id="KW-1185">Reference proteome</keyword>
<dbReference type="GO" id="GO:0016791">
    <property type="term" value="F:phosphatase activity"/>
    <property type="evidence" value="ECO:0007669"/>
    <property type="project" value="UniProtKB-ARBA"/>
</dbReference>
<dbReference type="PRINTS" id="PR00377">
    <property type="entry name" value="IMPHPHTASES"/>
</dbReference>
<dbReference type="PANTHER" id="PTHR43200">
    <property type="entry name" value="PHOSPHATASE"/>
    <property type="match status" value="1"/>
</dbReference>
<evidence type="ECO:0000256" key="4">
    <source>
        <dbReference type="ARBA" id="ARBA00022801"/>
    </source>
</evidence>
<evidence type="ECO:0000313" key="8">
    <source>
        <dbReference type="Proteomes" id="UP000530660"/>
    </source>
</evidence>
<dbReference type="GO" id="GO:0000105">
    <property type="term" value="P:L-histidine biosynthetic process"/>
    <property type="evidence" value="ECO:0007669"/>
    <property type="project" value="TreeGrafter"/>
</dbReference>